<comment type="similarity">
    <text evidence="1">Belongs to the DP1 family.</text>
</comment>
<dbReference type="Proteomes" id="UP000242875">
    <property type="component" value="Unassembled WGS sequence"/>
</dbReference>
<dbReference type="PANTHER" id="PTHR12300">
    <property type="entry name" value="HVA22-LIKE PROTEINS"/>
    <property type="match status" value="1"/>
</dbReference>
<name>A0A261XXS6_9FUNG</name>
<comment type="caution">
    <text evidence="2">The sequence shown here is derived from an EMBL/GenBank/DDBJ whole genome shotgun (WGS) entry which is preliminary data.</text>
</comment>
<dbReference type="GO" id="GO:0071786">
    <property type="term" value="P:endoplasmic reticulum tubular network organization"/>
    <property type="evidence" value="ECO:0007669"/>
    <property type="project" value="TreeGrafter"/>
</dbReference>
<dbReference type="InterPro" id="IPR004345">
    <property type="entry name" value="TB2_DP1_HVA22"/>
</dbReference>
<dbReference type="GO" id="GO:0016020">
    <property type="term" value="C:membrane"/>
    <property type="evidence" value="ECO:0007669"/>
    <property type="project" value="UniProtKB-SubCell"/>
</dbReference>
<organism evidence="2 3">
    <name type="scientific">Bifiguratus adelaidae</name>
    <dbReference type="NCBI Taxonomy" id="1938954"/>
    <lineage>
        <taxon>Eukaryota</taxon>
        <taxon>Fungi</taxon>
        <taxon>Fungi incertae sedis</taxon>
        <taxon>Mucoromycota</taxon>
        <taxon>Mucoromycotina</taxon>
        <taxon>Endogonomycetes</taxon>
        <taxon>Endogonales</taxon>
        <taxon>Endogonales incertae sedis</taxon>
        <taxon>Bifiguratus</taxon>
    </lineage>
</organism>
<comment type="subcellular location">
    <subcellularLocation>
        <location evidence="1">Membrane</location>
        <topology evidence="1">Multi-pass membrane protein</topology>
    </subcellularLocation>
</comment>
<dbReference type="GO" id="GO:0071782">
    <property type="term" value="C:endoplasmic reticulum tubular network"/>
    <property type="evidence" value="ECO:0007669"/>
    <property type="project" value="TreeGrafter"/>
</dbReference>
<keyword evidence="3" id="KW-1185">Reference proteome</keyword>
<dbReference type="EMBL" id="MVBO01000100">
    <property type="protein sequence ID" value="OZJ03169.1"/>
    <property type="molecule type" value="Genomic_DNA"/>
</dbReference>
<proteinExistence type="inferred from homology"/>
<gene>
    <name evidence="2" type="ORF">BZG36_04077</name>
</gene>
<accession>A0A261XXS6</accession>
<reference evidence="2 3" key="1">
    <citation type="journal article" date="2017" name="Mycologia">
        <title>Bifiguratus adelaidae, gen. et sp. nov., a new member of Mucoromycotina in endophytic and soil-dwelling habitats.</title>
        <authorList>
            <person name="Torres-Cruz T.J."/>
            <person name="Billingsley Tobias T.L."/>
            <person name="Almatruk M."/>
            <person name="Hesse C."/>
            <person name="Kuske C.R."/>
            <person name="Desiro A."/>
            <person name="Benucci G.M."/>
            <person name="Bonito G."/>
            <person name="Stajich J.E."/>
            <person name="Dunlap C."/>
            <person name="Arnold A.E."/>
            <person name="Porras-Alfaro A."/>
        </authorList>
    </citation>
    <scope>NUCLEOTIDE SEQUENCE [LARGE SCALE GENOMIC DNA]</scope>
    <source>
        <strain evidence="2 3">AZ0501</strain>
    </source>
</reference>
<evidence type="ECO:0000313" key="3">
    <source>
        <dbReference type="Proteomes" id="UP000242875"/>
    </source>
</evidence>
<dbReference type="Pfam" id="PF03134">
    <property type="entry name" value="TB2_DP1_HVA22"/>
    <property type="match status" value="1"/>
</dbReference>
<sequence length="149" mass="17142">MLPRLLCNPLKVFALQFYPAYLSYKAIKHNNTQALMSCLMYWVVLAFVDGIEGVADVTVFWFPFYNELKTVFMVWLILPQTKGSTFLYQTYIHPLLIKHESEIDKALSEAQSRIARAGFFYAKKGIAIGQKFLMEAVWGDLLSGFRTAR</sequence>
<protein>
    <recommendedName>
        <fullName evidence="1">Protein YOP1</fullName>
    </recommendedName>
</protein>
<dbReference type="OrthoDB" id="434647at2759"/>
<dbReference type="PANTHER" id="PTHR12300:SF117">
    <property type="entry name" value="LP05237P-RELATED"/>
    <property type="match status" value="1"/>
</dbReference>
<evidence type="ECO:0000256" key="1">
    <source>
        <dbReference type="RuleBase" id="RU362006"/>
    </source>
</evidence>
<evidence type="ECO:0000313" key="2">
    <source>
        <dbReference type="EMBL" id="OZJ03169.1"/>
    </source>
</evidence>
<dbReference type="AlphaFoldDB" id="A0A261XXS6"/>